<dbReference type="GO" id="GO:0004853">
    <property type="term" value="F:uroporphyrinogen decarboxylase activity"/>
    <property type="evidence" value="ECO:0007669"/>
    <property type="project" value="UniProtKB-EC"/>
</dbReference>
<dbReference type="PANTHER" id="PTHR21091">
    <property type="entry name" value="METHYLTETRAHYDROFOLATE:HOMOCYSTEINE METHYLTRANSFERASE RELATED"/>
    <property type="match status" value="1"/>
</dbReference>
<evidence type="ECO:0000256" key="10">
    <source>
        <dbReference type="ARBA" id="ARBA00023244"/>
    </source>
</evidence>
<comment type="pathway">
    <text evidence="2">Porphyrin-containing compound metabolism; protoporphyrin-IX biosynthesis; coproporphyrinogen-III from 5-aminolevulinate: step 4/4.</text>
</comment>
<evidence type="ECO:0000256" key="2">
    <source>
        <dbReference type="ARBA" id="ARBA00004804"/>
    </source>
</evidence>
<evidence type="ECO:0000313" key="17">
    <source>
        <dbReference type="Proteomes" id="UP001515480"/>
    </source>
</evidence>
<evidence type="ECO:0000256" key="13">
    <source>
        <dbReference type="ARBA" id="ARBA00048411"/>
    </source>
</evidence>
<comment type="catalytic activity">
    <reaction evidence="13">
        <text>uroporphyrinogen III + 4 H(+) = coproporphyrinogen III + 4 CO2</text>
        <dbReference type="Rhea" id="RHEA:19865"/>
        <dbReference type="ChEBI" id="CHEBI:15378"/>
        <dbReference type="ChEBI" id="CHEBI:16526"/>
        <dbReference type="ChEBI" id="CHEBI:57308"/>
        <dbReference type="ChEBI" id="CHEBI:57309"/>
        <dbReference type="EC" id="4.1.1.37"/>
    </reaction>
    <physiologicalReaction direction="left-to-right" evidence="13">
        <dbReference type="Rhea" id="RHEA:19866"/>
    </physiologicalReaction>
</comment>
<keyword evidence="9" id="KW-0456">Lyase</keyword>
<dbReference type="NCBIfam" id="TIGR01464">
    <property type="entry name" value="hemE"/>
    <property type="match status" value="1"/>
</dbReference>
<keyword evidence="7" id="KW-0963">Cytoplasm</keyword>
<dbReference type="AlphaFoldDB" id="A0AB34JZU2"/>
<comment type="caution">
    <text evidence="16">The sequence shown here is derived from an EMBL/GenBank/DDBJ whole genome shotgun (WGS) entry which is preliminary data.</text>
</comment>
<sequence>MRRRAVSQERRLSAPRLVSPRPSSPFAPHPSFSSPMKVLFATLLGYTTALHLRAVRDVPRAEAHMNTASAAPPLLNDCMIRVARGEPTERIPLWLFRQAGRHLPEYTAYKKEKGKNFLELLQDPKDVAECTLQPVRRYDLDAAILFSDILVVAEALGIRVEMPGGKGILVPEPLLSPSDFDRILLPDSSASAAALVRDKLSHVTDAVTLIRQELKGKVPLIGFSAAPWTLFYYMVGGSSKKNQEEGERWLVDHPAESAKLMDTLCTVVIEYMSAQVVAGAQLLQLFEAMGMFITPTSFEAHALPYLRRIVSELKQRHPEVPLMVFPRGAAYALPALQEAGFDVLTLDGSRERSSVRELLPNVCLQGDFDPALLVDGTEQSVREAVNEMLDSLGSERLIANLREGLGGKEDPALVSVFIDAVHSYKPK</sequence>
<comment type="function">
    <text evidence="11">Catalyzes the sequential decarboxylation of the four acetate side chains of uroporphyrinogen to form coproporphyrinogen and participates in the fifth step in the heme biosynthetic pathway. Isomer I or isomer III of uroporphyrinogen may serve as substrate, but only coproporphyrinogen III can ultimately be converted to heme. In vitro also decarboxylates pentacarboxylate porphyrinogen I.</text>
</comment>
<name>A0AB34JZU2_PRYPA</name>
<dbReference type="InterPro" id="IPR006361">
    <property type="entry name" value="Uroporphyrinogen_deCO2ase_HemE"/>
</dbReference>
<dbReference type="Pfam" id="PF01208">
    <property type="entry name" value="URO-D"/>
    <property type="match status" value="1"/>
</dbReference>
<proteinExistence type="inferred from homology"/>
<evidence type="ECO:0000256" key="9">
    <source>
        <dbReference type="ARBA" id="ARBA00023239"/>
    </source>
</evidence>
<evidence type="ECO:0000256" key="3">
    <source>
        <dbReference type="ARBA" id="ARBA00009935"/>
    </source>
</evidence>
<keyword evidence="8" id="KW-0210">Decarboxylase</keyword>
<dbReference type="PANTHER" id="PTHR21091:SF169">
    <property type="entry name" value="UROPORPHYRINOGEN DECARBOXYLASE"/>
    <property type="match status" value="1"/>
</dbReference>
<dbReference type="EMBL" id="JBGBPQ010000003">
    <property type="protein sequence ID" value="KAL1526406.1"/>
    <property type="molecule type" value="Genomic_DNA"/>
</dbReference>
<comment type="similarity">
    <text evidence="3">Belongs to the uroporphyrinogen decarboxylase family.</text>
</comment>
<dbReference type="InterPro" id="IPR038071">
    <property type="entry name" value="UROD/MetE-like_sf"/>
</dbReference>
<evidence type="ECO:0000256" key="14">
    <source>
        <dbReference type="SAM" id="MobiDB-lite"/>
    </source>
</evidence>
<evidence type="ECO:0000256" key="4">
    <source>
        <dbReference type="ARBA" id="ARBA00011738"/>
    </source>
</evidence>
<evidence type="ECO:0000256" key="11">
    <source>
        <dbReference type="ARBA" id="ARBA00045708"/>
    </source>
</evidence>
<keyword evidence="17" id="KW-1185">Reference proteome</keyword>
<evidence type="ECO:0000256" key="5">
    <source>
        <dbReference type="ARBA" id="ARBA00012288"/>
    </source>
</evidence>
<comment type="subunit">
    <text evidence="4">Homodimer.</text>
</comment>
<comment type="catalytic activity">
    <reaction evidence="12">
        <text>uroporphyrinogen I + 4 H(+) = coproporphyrinogen I + 4 CO2</text>
        <dbReference type="Rhea" id="RHEA:31239"/>
        <dbReference type="ChEBI" id="CHEBI:15378"/>
        <dbReference type="ChEBI" id="CHEBI:16526"/>
        <dbReference type="ChEBI" id="CHEBI:62626"/>
        <dbReference type="ChEBI" id="CHEBI:62631"/>
    </reaction>
    <physiologicalReaction direction="left-to-right" evidence="12">
        <dbReference type="Rhea" id="RHEA:31240"/>
    </physiologicalReaction>
</comment>
<evidence type="ECO:0000256" key="8">
    <source>
        <dbReference type="ARBA" id="ARBA00022793"/>
    </source>
</evidence>
<comment type="subcellular location">
    <subcellularLocation>
        <location evidence="1">Cytoplasm</location>
        <location evidence="1">Cytosol</location>
    </subcellularLocation>
</comment>
<evidence type="ECO:0000256" key="6">
    <source>
        <dbReference type="ARBA" id="ARBA00014308"/>
    </source>
</evidence>
<dbReference type="FunFam" id="3.20.20.210:FF:000008">
    <property type="entry name" value="Uroporphyrinogen decarboxylase"/>
    <property type="match status" value="1"/>
</dbReference>
<evidence type="ECO:0000256" key="12">
    <source>
        <dbReference type="ARBA" id="ARBA00047341"/>
    </source>
</evidence>
<evidence type="ECO:0000256" key="7">
    <source>
        <dbReference type="ARBA" id="ARBA00022490"/>
    </source>
</evidence>
<dbReference type="EC" id="4.1.1.37" evidence="5"/>
<dbReference type="Gene3D" id="3.20.20.210">
    <property type="match status" value="1"/>
</dbReference>
<evidence type="ECO:0000259" key="15">
    <source>
        <dbReference type="Pfam" id="PF01208"/>
    </source>
</evidence>
<dbReference type="Proteomes" id="UP001515480">
    <property type="component" value="Unassembled WGS sequence"/>
</dbReference>
<organism evidence="16 17">
    <name type="scientific">Prymnesium parvum</name>
    <name type="common">Toxic golden alga</name>
    <dbReference type="NCBI Taxonomy" id="97485"/>
    <lineage>
        <taxon>Eukaryota</taxon>
        <taxon>Haptista</taxon>
        <taxon>Haptophyta</taxon>
        <taxon>Prymnesiophyceae</taxon>
        <taxon>Prymnesiales</taxon>
        <taxon>Prymnesiaceae</taxon>
        <taxon>Prymnesium</taxon>
    </lineage>
</organism>
<protein>
    <recommendedName>
        <fullName evidence="6">Uroporphyrinogen decarboxylase</fullName>
        <ecNumber evidence="5">4.1.1.37</ecNumber>
    </recommendedName>
</protein>
<dbReference type="SUPFAM" id="SSF51726">
    <property type="entry name" value="UROD/MetE-like"/>
    <property type="match status" value="1"/>
</dbReference>
<feature type="region of interest" description="Disordered" evidence="14">
    <location>
        <begin position="1"/>
        <end position="29"/>
    </location>
</feature>
<keyword evidence="10" id="KW-0627">Porphyrin biosynthesis</keyword>
<feature type="domain" description="Uroporphyrinogen decarboxylase (URO-D)" evidence="15">
    <location>
        <begin position="76"/>
        <end position="424"/>
    </location>
</feature>
<reference evidence="16 17" key="1">
    <citation type="journal article" date="2024" name="Science">
        <title>Giant polyketide synthase enzymes in the biosynthesis of giant marine polyether toxins.</title>
        <authorList>
            <person name="Fallon T.R."/>
            <person name="Shende V.V."/>
            <person name="Wierzbicki I.H."/>
            <person name="Pendleton A.L."/>
            <person name="Watervoot N.F."/>
            <person name="Auber R.P."/>
            <person name="Gonzalez D.J."/>
            <person name="Wisecaver J.H."/>
            <person name="Moore B.S."/>
        </authorList>
    </citation>
    <scope>NUCLEOTIDE SEQUENCE [LARGE SCALE GENOMIC DNA]</scope>
    <source>
        <strain evidence="16 17">12B1</strain>
    </source>
</reference>
<accession>A0AB34JZU2</accession>
<evidence type="ECO:0000256" key="1">
    <source>
        <dbReference type="ARBA" id="ARBA00004514"/>
    </source>
</evidence>
<dbReference type="InterPro" id="IPR000257">
    <property type="entry name" value="Uroporphyrinogen_deCOase"/>
</dbReference>
<dbReference type="GO" id="GO:0005829">
    <property type="term" value="C:cytosol"/>
    <property type="evidence" value="ECO:0007669"/>
    <property type="project" value="UniProtKB-SubCell"/>
</dbReference>
<feature type="compositionally biased region" description="Basic and acidic residues" evidence="14">
    <location>
        <begin position="1"/>
        <end position="12"/>
    </location>
</feature>
<gene>
    <name evidence="16" type="ORF">AB1Y20_015118</name>
</gene>
<evidence type="ECO:0000313" key="16">
    <source>
        <dbReference type="EMBL" id="KAL1526406.1"/>
    </source>
</evidence>
<dbReference type="GO" id="GO:0006783">
    <property type="term" value="P:heme biosynthetic process"/>
    <property type="evidence" value="ECO:0007669"/>
    <property type="project" value="TreeGrafter"/>
</dbReference>